<evidence type="ECO:0000313" key="4">
    <source>
        <dbReference type="Proteomes" id="UP000249819"/>
    </source>
</evidence>
<dbReference type="Proteomes" id="UP000249819">
    <property type="component" value="Unassembled WGS sequence"/>
</dbReference>
<evidence type="ECO:0000313" key="3">
    <source>
        <dbReference type="EMBL" id="RAJ81883.1"/>
    </source>
</evidence>
<gene>
    <name evidence="3" type="ORF">CLV59_104108</name>
</gene>
<accession>A0A327VZT2</accession>
<dbReference type="InterPro" id="IPR027417">
    <property type="entry name" value="P-loop_NTPase"/>
</dbReference>
<dbReference type="GO" id="GO:0043828">
    <property type="term" value="F:tRNA 2-selenouridine synthase activity"/>
    <property type="evidence" value="ECO:0007669"/>
    <property type="project" value="InterPro"/>
</dbReference>
<name>A0A327VZT2_9BACT</name>
<evidence type="ECO:0000256" key="1">
    <source>
        <dbReference type="SAM" id="MobiDB-lite"/>
    </source>
</evidence>
<dbReference type="RefSeq" id="WP_111592447.1">
    <property type="nucleotide sequence ID" value="NZ_QLMA01000004.1"/>
</dbReference>
<dbReference type="AlphaFoldDB" id="A0A327VZT2"/>
<feature type="compositionally biased region" description="Polar residues" evidence="1">
    <location>
        <begin position="59"/>
        <end position="68"/>
    </location>
</feature>
<comment type="caution">
    <text evidence="3">The sequence shown here is derived from an EMBL/GenBank/DDBJ whole genome shotgun (WGS) entry which is preliminary data.</text>
</comment>
<protein>
    <recommendedName>
        <fullName evidence="2">tRNA 2-selenouridine synthase AAA domain-containing protein</fullName>
    </recommendedName>
</protein>
<feature type="domain" description="tRNA 2-selenouridine synthase AAA" evidence="2">
    <location>
        <begin position="78"/>
        <end position="148"/>
    </location>
</feature>
<dbReference type="OrthoDB" id="9808735at2"/>
<dbReference type="SUPFAM" id="SSF52540">
    <property type="entry name" value="P-loop containing nucleoside triphosphate hydrolases"/>
    <property type="match status" value="1"/>
</dbReference>
<proteinExistence type="predicted"/>
<reference evidence="3 4" key="1">
    <citation type="submission" date="2018-06" db="EMBL/GenBank/DDBJ databases">
        <title>Genomic Encyclopedia of Archaeal and Bacterial Type Strains, Phase II (KMG-II): from individual species to whole genera.</title>
        <authorList>
            <person name="Goeker M."/>
        </authorList>
    </citation>
    <scope>NUCLEOTIDE SEQUENCE [LARGE SCALE GENOMIC DNA]</scope>
    <source>
        <strain evidence="3 4">DSM 29821</strain>
    </source>
</reference>
<feature type="region of interest" description="Disordered" evidence="1">
    <location>
        <begin position="59"/>
        <end position="83"/>
    </location>
</feature>
<sequence>MPLPKVIVIAGSTGSGKSAIIRFINDHFYPAIDLETLANHRGSAFGQLHFYASQKDSQPSQEALSSDHSPTSSTSPNNTQPSQQQFEAAVQQCWDKHLQAPLIFLEQEAPFIGKCKIPDWLCQQIATAFTIRIYIPKTIRIQHILDTYGNIPVPLLSAALQQLEKRVSPQQMMLLNELLQAGEAEAFVENLLSYYDHSLHYLPGYAHELYFDHGDIPEIATAIVEYVRRAFL</sequence>
<feature type="compositionally biased region" description="Low complexity" evidence="1">
    <location>
        <begin position="69"/>
        <end position="83"/>
    </location>
</feature>
<dbReference type="PANTHER" id="PTHR30401:SF0">
    <property type="entry name" value="TRNA 2-SELENOURIDINE SYNTHASE"/>
    <property type="match status" value="1"/>
</dbReference>
<dbReference type="GO" id="GO:0002098">
    <property type="term" value="P:tRNA wobble uridine modification"/>
    <property type="evidence" value="ECO:0007669"/>
    <property type="project" value="InterPro"/>
</dbReference>
<dbReference type="EMBL" id="QLMA01000004">
    <property type="protein sequence ID" value="RAJ81883.1"/>
    <property type="molecule type" value="Genomic_DNA"/>
</dbReference>
<dbReference type="Pfam" id="PF26341">
    <property type="entry name" value="AAA_SelU"/>
    <property type="match status" value="2"/>
</dbReference>
<evidence type="ECO:0000259" key="2">
    <source>
        <dbReference type="Pfam" id="PF26341"/>
    </source>
</evidence>
<dbReference type="PANTHER" id="PTHR30401">
    <property type="entry name" value="TRNA 2-SELENOURIDINE SYNTHASE"/>
    <property type="match status" value="1"/>
</dbReference>
<dbReference type="InterPro" id="IPR017582">
    <property type="entry name" value="SelU"/>
</dbReference>
<keyword evidence="4" id="KW-1185">Reference proteome</keyword>
<organism evidence="3 4">
    <name type="scientific">Chitinophaga dinghuensis</name>
    <dbReference type="NCBI Taxonomy" id="1539050"/>
    <lineage>
        <taxon>Bacteria</taxon>
        <taxon>Pseudomonadati</taxon>
        <taxon>Bacteroidota</taxon>
        <taxon>Chitinophagia</taxon>
        <taxon>Chitinophagales</taxon>
        <taxon>Chitinophagaceae</taxon>
        <taxon>Chitinophaga</taxon>
    </lineage>
</organism>
<feature type="domain" description="tRNA 2-selenouridine synthase AAA" evidence="2">
    <location>
        <begin position="5"/>
        <end position="49"/>
    </location>
</feature>
<dbReference type="InterPro" id="IPR058840">
    <property type="entry name" value="AAA_SelU"/>
</dbReference>